<comment type="similarity">
    <text evidence="1">Belongs to the dpy-30 family.</text>
</comment>
<name>A0A6A4W3R6_AMPAM</name>
<protein>
    <submittedName>
        <fullName evidence="3">DPY30 domain-containing protein 1</fullName>
    </submittedName>
</protein>
<dbReference type="InterPro" id="IPR037856">
    <property type="entry name" value="Sdc1/DPY30"/>
</dbReference>
<dbReference type="AlphaFoldDB" id="A0A6A4W3R6"/>
<gene>
    <name evidence="3" type="primary">DYDC1</name>
    <name evidence="3" type="ORF">FJT64_005917</name>
</gene>
<dbReference type="CDD" id="cd22966">
    <property type="entry name" value="DD_DYDC-like"/>
    <property type="match status" value="1"/>
</dbReference>
<comment type="caution">
    <text evidence="3">The sequence shown here is derived from an EMBL/GenBank/DDBJ whole genome shotgun (WGS) entry which is preliminary data.</text>
</comment>
<dbReference type="InterPro" id="IPR007858">
    <property type="entry name" value="Dpy-30_motif"/>
</dbReference>
<keyword evidence="2" id="KW-0175">Coiled coil</keyword>
<dbReference type="Proteomes" id="UP000440578">
    <property type="component" value="Unassembled WGS sequence"/>
</dbReference>
<dbReference type="GO" id="GO:0048188">
    <property type="term" value="C:Set1C/COMPASS complex"/>
    <property type="evidence" value="ECO:0007669"/>
    <property type="project" value="InterPro"/>
</dbReference>
<proteinExistence type="inferred from homology"/>
<accession>A0A6A4W3R6</accession>
<keyword evidence="4" id="KW-1185">Reference proteome</keyword>
<dbReference type="PANTHER" id="PTHR23356">
    <property type="entry name" value="DPY30-RELATED"/>
    <property type="match status" value="1"/>
</dbReference>
<organism evidence="3 4">
    <name type="scientific">Amphibalanus amphitrite</name>
    <name type="common">Striped barnacle</name>
    <name type="synonym">Balanus amphitrite</name>
    <dbReference type="NCBI Taxonomy" id="1232801"/>
    <lineage>
        <taxon>Eukaryota</taxon>
        <taxon>Metazoa</taxon>
        <taxon>Ecdysozoa</taxon>
        <taxon>Arthropoda</taxon>
        <taxon>Crustacea</taxon>
        <taxon>Multicrustacea</taxon>
        <taxon>Cirripedia</taxon>
        <taxon>Thoracica</taxon>
        <taxon>Thoracicalcarea</taxon>
        <taxon>Balanomorpha</taxon>
        <taxon>Balanoidea</taxon>
        <taxon>Balanidae</taxon>
        <taxon>Amphibalaninae</taxon>
        <taxon>Amphibalanus</taxon>
    </lineage>
</organism>
<dbReference type="Gene3D" id="1.20.890.10">
    <property type="entry name" value="cAMP-dependent protein kinase regulatory subunit, dimerization-anchoring domain"/>
    <property type="match status" value="1"/>
</dbReference>
<feature type="coiled-coil region" evidence="2">
    <location>
        <begin position="51"/>
        <end position="85"/>
    </location>
</feature>
<dbReference type="InterPro" id="IPR049630">
    <property type="entry name" value="DYDC-like_DD"/>
</dbReference>
<dbReference type="EMBL" id="VIIS01001545">
    <property type="protein sequence ID" value="KAF0296688.1"/>
    <property type="molecule type" value="Genomic_DNA"/>
</dbReference>
<evidence type="ECO:0000256" key="2">
    <source>
        <dbReference type="SAM" id="Coils"/>
    </source>
</evidence>
<sequence>MPLEDADALSAESGYLQEKLGVALTCGLAEVCRRRPSDPIQFLAQWLLRFRHFSQEALDLELAELQRAEEQQRLAQYEYTALMQRRAAEEAEENA</sequence>
<dbReference type="PANTHER" id="PTHR23356:SF16">
    <property type="entry name" value="DPY30 DOMAIN CONTAINING 2"/>
    <property type="match status" value="1"/>
</dbReference>
<evidence type="ECO:0000256" key="1">
    <source>
        <dbReference type="ARBA" id="ARBA00010849"/>
    </source>
</evidence>
<evidence type="ECO:0000313" key="3">
    <source>
        <dbReference type="EMBL" id="KAF0296688.1"/>
    </source>
</evidence>
<reference evidence="3 4" key="1">
    <citation type="submission" date="2019-07" db="EMBL/GenBank/DDBJ databases">
        <title>Draft genome assembly of a fouling barnacle, Amphibalanus amphitrite (Darwin, 1854): The first reference genome for Thecostraca.</title>
        <authorList>
            <person name="Kim W."/>
        </authorList>
    </citation>
    <scope>NUCLEOTIDE SEQUENCE [LARGE SCALE GENOMIC DNA]</scope>
    <source>
        <strain evidence="3">SNU_AA5</strain>
        <tissue evidence="3">Soma without cirri and trophi</tissue>
    </source>
</reference>
<dbReference type="Pfam" id="PF05186">
    <property type="entry name" value="Dpy-30"/>
    <property type="match status" value="1"/>
</dbReference>
<evidence type="ECO:0000313" key="4">
    <source>
        <dbReference type="Proteomes" id="UP000440578"/>
    </source>
</evidence>
<dbReference type="OrthoDB" id="432281at2759"/>